<dbReference type="RefSeq" id="WP_018090793.1">
    <property type="nucleotide sequence ID" value="NZ_BLIP01000002.1"/>
</dbReference>
<proteinExistence type="predicted"/>
<dbReference type="GeneID" id="301336091"/>
<feature type="transmembrane region" description="Helical" evidence="1">
    <location>
        <begin position="20"/>
        <end position="38"/>
    </location>
</feature>
<reference evidence="2 3" key="1">
    <citation type="submission" date="2022-12" db="EMBL/GenBank/DDBJ databases">
        <authorList>
            <person name="Ruckert C."/>
            <person name="Busche T."/>
            <person name="Kalinowski J."/>
            <person name="Wittmann C."/>
        </authorList>
    </citation>
    <scope>NUCLEOTIDE SEQUENCE [LARGE SCALE GENOMIC DNA]</scope>
    <source>
        <strain evidence="2 3">DSM 40555</strain>
    </source>
</reference>
<evidence type="ECO:0000256" key="1">
    <source>
        <dbReference type="SAM" id="Phobius"/>
    </source>
</evidence>
<keyword evidence="1" id="KW-1133">Transmembrane helix</keyword>
<keyword evidence="3" id="KW-1185">Reference proteome</keyword>
<keyword evidence="1" id="KW-0472">Membrane</keyword>
<name>A0ABY7IQU4_STRNI</name>
<evidence type="ECO:0000313" key="2">
    <source>
        <dbReference type="EMBL" id="WAU00364.1"/>
    </source>
</evidence>
<accession>A0ABY7IQU4</accession>
<gene>
    <name evidence="2" type="ORF">STRLI_006610</name>
</gene>
<protein>
    <submittedName>
        <fullName evidence="2">Uncharacterized protein</fullName>
    </submittedName>
</protein>
<organism evidence="2 3">
    <name type="scientific">Streptomyces nigrescens</name>
    <dbReference type="NCBI Taxonomy" id="1920"/>
    <lineage>
        <taxon>Bacteria</taxon>
        <taxon>Bacillati</taxon>
        <taxon>Actinomycetota</taxon>
        <taxon>Actinomycetes</taxon>
        <taxon>Kitasatosporales</taxon>
        <taxon>Streptomycetaceae</taxon>
        <taxon>Streptomyces</taxon>
    </lineage>
</organism>
<keyword evidence="1" id="KW-0812">Transmembrane</keyword>
<dbReference type="Proteomes" id="UP001210609">
    <property type="component" value="Chromosome"/>
</dbReference>
<sequence length="40" mass="4221">MSSTTETGGAMRTRWCTSDGVAIAVLIICAVVVISLITHR</sequence>
<evidence type="ECO:0000313" key="3">
    <source>
        <dbReference type="Proteomes" id="UP001210609"/>
    </source>
</evidence>
<dbReference type="EMBL" id="CP114202">
    <property type="protein sequence ID" value="WAU00364.1"/>
    <property type="molecule type" value="Genomic_DNA"/>
</dbReference>